<evidence type="ECO:0000313" key="2">
    <source>
        <dbReference type="EMBL" id="MCU6671323.1"/>
    </source>
</evidence>
<dbReference type="EMBL" id="JAMGZJ010000078">
    <property type="protein sequence ID" value="MCU6671323.1"/>
    <property type="molecule type" value="Genomic_DNA"/>
</dbReference>
<name>A0A9J6QLY5_9ENTR</name>
<dbReference type="Pfam" id="PF04976">
    <property type="entry name" value="DmsC"/>
    <property type="match status" value="1"/>
</dbReference>
<dbReference type="GO" id="GO:0019645">
    <property type="term" value="P:anaerobic electron transport chain"/>
    <property type="evidence" value="ECO:0007669"/>
    <property type="project" value="InterPro"/>
</dbReference>
<evidence type="ECO:0000313" key="3">
    <source>
        <dbReference type="Proteomes" id="UP001061282"/>
    </source>
</evidence>
<dbReference type="GO" id="GO:0009390">
    <property type="term" value="C:dimethyl sulfoxide reductase complex"/>
    <property type="evidence" value="ECO:0007669"/>
    <property type="project" value="TreeGrafter"/>
</dbReference>
<organism evidence="2 3">
    <name type="scientific">Silvania confinis</name>
    <dbReference type="NCBI Taxonomy" id="2926470"/>
    <lineage>
        <taxon>Bacteria</taxon>
        <taxon>Pseudomonadati</taxon>
        <taxon>Pseudomonadota</taxon>
        <taxon>Gammaproteobacteria</taxon>
        <taxon>Enterobacterales</taxon>
        <taxon>Enterobacteriaceae</taxon>
        <taxon>Silvania</taxon>
    </lineage>
</organism>
<dbReference type="PANTHER" id="PTHR38095:SF2">
    <property type="entry name" value="ANAEROBIC DIMETHYL SULFOXIDE REDUCTASE CHAIN C"/>
    <property type="match status" value="1"/>
</dbReference>
<sequence>MHELPLLMFTLLVQGSVGMTLFLTLSARAASRVPEVKTQLLPGMLIACMAGGLGLVISTLHLGYPLNAFNALRHVASSWLSREIVFASLYLAALGLCTLMMLVRKQLIPLLLPVAAVLGLVDVWCMSAIYAHTAVITWSHFNTWVMFYGAVGVMGAAALAWLPMLKVRSVAYERQTVMRVAAVVVVTILAVRLLVLPNYMAYLASASLSGVVTLPHQPMAIFTQISGLRLCSWAVSILGALLFAISAWRDRKVGLMVGSLLLVLAEVLFRFMFFCIN</sequence>
<feature type="transmembrane region" description="Helical" evidence="1">
    <location>
        <begin position="254"/>
        <end position="276"/>
    </location>
</feature>
<keyword evidence="1" id="KW-1133">Transmembrane helix</keyword>
<feature type="transmembrane region" description="Helical" evidence="1">
    <location>
        <begin position="84"/>
        <end position="103"/>
    </location>
</feature>
<dbReference type="AlphaFoldDB" id="A0A9J6QLY5"/>
<dbReference type="EC" id="1.8.5.3" evidence="2"/>
<dbReference type="GO" id="GO:0009389">
    <property type="term" value="F:dimethyl sulfoxide reductase activity"/>
    <property type="evidence" value="ECO:0007669"/>
    <property type="project" value="TreeGrafter"/>
</dbReference>
<dbReference type="InterPro" id="IPR007059">
    <property type="entry name" value="DmsC"/>
</dbReference>
<feature type="transmembrane region" description="Helical" evidence="1">
    <location>
        <begin position="177"/>
        <end position="195"/>
    </location>
</feature>
<dbReference type="RefSeq" id="WP_271269806.1">
    <property type="nucleotide sequence ID" value="NZ_JAMGZJ010000078.1"/>
</dbReference>
<keyword evidence="2" id="KW-0560">Oxidoreductase</keyword>
<protein>
    <submittedName>
        <fullName evidence="2">Dimethyl sulfoxide reductase anchor subunit</fullName>
        <ecNumber evidence="2">1.8.5.3</ecNumber>
    </submittedName>
</protein>
<dbReference type="Proteomes" id="UP001061282">
    <property type="component" value="Unassembled WGS sequence"/>
</dbReference>
<feature type="transmembrane region" description="Helical" evidence="1">
    <location>
        <begin position="6"/>
        <end position="28"/>
    </location>
</feature>
<keyword evidence="1" id="KW-0472">Membrane</keyword>
<proteinExistence type="predicted"/>
<feature type="transmembrane region" description="Helical" evidence="1">
    <location>
        <begin position="40"/>
        <end position="64"/>
    </location>
</feature>
<gene>
    <name evidence="2" type="ORF">M8013_21590</name>
</gene>
<dbReference type="PANTHER" id="PTHR38095">
    <property type="entry name" value="ANAEROBIC DIMETHYL SULFOXIDE REDUCTASE CHAIN YNFH"/>
    <property type="match status" value="1"/>
</dbReference>
<accession>A0A9J6QLY5</accession>
<feature type="transmembrane region" description="Helical" evidence="1">
    <location>
        <begin position="144"/>
        <end position="165"/>
    </location>
</feature>
<feature type="transmembrane region" description="Helical" evidence="1">
    <location>
        <begin position="230"/>
        <end position="248"/>
    </location>
</feature>
<keyword evidence="3" id="KW-1185">Reference proteome</keyword>
<evidence type="ECO:0000256" key="1">
    <source>
        <dbReference type="SAM" id="Phobius"/>
    </source>
</evidence>
<keyword evidence="1" id="KW-0812">Transmembrane</keyword>
<dbReference type="GO" id="GO:0005886">
    <property type="term" value="C:plasma membrane"/>
    <property type="evidence" value="ECO:0007669"/>
    <property type="project" value="TreeGrafter"/>
</dbReference>
<comment type="caution">
    <text evidence="2">The sequence shown here is derived from an EMBL/GenBank/DDBJ whole genome shotgun (WGS) entry which is preliminary data.</text>
</comment>
<feature type="transmembrane region" description="Helical" evidence="1">
    <location>
        <begin position="110"/>
        <end position="132"/>
    </location>
</feature>
<reference evidence="2" key="1">
    <citation type="submission" date="2022-05" db="EMBL/GenBank/DDBJ databases">
        <title>Description of a novel species of Leclercia; Leclercia tamurae and the Proposal for a Novel Genus Silvania gen. nov. Containing Two Novel Species Silvania hatchlandensis sp. nov. and Silvania confinis sp. nov. Isolated from the Rhizosphere of Oak.</title>
        <authorList>
            <person name="Maddock D.W."/>
            <person name="Brady C.L."/>
            <person name="Denman S."/>
            <person name="Arnold D."/>
        </authorList>
    </citation>
    <scope>NUCLEOTIDE SEQUENCE</scope>
    <source>
        <strain evidence="2">H4N4</strain>
    </source>
</reference>